<gene>
    <name evidence="2" type="ORF">GCM10025876_28530</name>
</gene>
<feature type="compositionally biased region" description="Basic and acidic residues" evidence="1">
    <location>
        <begin position="1"/>
        <end position="22"/>
    </location>
</feature>
<comment type="caution">
    <text evidence="2">The sequence shown here is derived from an EMBL/GenBank/DDBJ whole genome shotgun (WGS) entry which is preliminary data.</text>
</comment>
<dbReference type="Proteomes" id="UP001157125">
    <property type="component" value="Unassembled WGS sequence"/>
</dbReference>
<reference evidence="3" key="1">
    <citation type="journal article" date="2019" name="Int. J. Syst. Evol. Microbiol.">
        <title>The Global Catalogue of Microorganisms (GCM) 10K type strain sequencing project: providing services to taxonomists for standard genome sequencing and annotation.</title>
        <authorList>
            <consortium name="The Broad Institute Genomics Platform"/>
            <consortium name="The Broad Institute Genome Sequencing Center for Infectious Disease"/>
            <person name="Wu L."/>
            <person name="Ma J."/>
        </authorList>
    </citation>
    <scope>NUCLEOTIDE SEQUENCE [LARGE SCALE GENOMIC DNA]</scope>
    <source>
        <strain evidence="3">NBRC 112299</strain>
    </source>
</reference>
<evidence type="ECO:0000313" key="2">
    <source>
        <dbReference type="EMBL" id="GMA36649.1"/>
    </source>
</evidence>
<evidence type="ECO:0000256" key="1">
    <source>
        <dbReference type="SAM" id="MobiDB-lite"/>
    </source>
</evidence>
<organism evidence="2 3">
    <name type="scientific">Demequina litorisediminis</name>
    <dbReference type="NCBI Taxonomy" id="1849022"/>
    <lineage>
        <taxon>Bacteria</taxon>
        <taxon>Bacillati</taxon>
        <taxon>Actinomycetota</taxon>
        <taxon>Actinomycetes</taxon>
        <taxon>Micrococcales</taxon>
        <taxon>Demequinaceae</taxon>
        <taxon>Demequina</taxon>
    </lineage>
</organism>
<name>A0ABQ6IFX5_9MICO</name>
<evidence type="ECO:0000313" key="3">
    <source>
        <dbReference type="Proteomes" id="UP001157125"/>
    </source>
</evidence>
<dbReference type="EMBL" id="BSUN01000001">
    <property type="protein sequence ID" value="GMA36649.1"/>
    <property type="molecule type" value="Genomic_DNA"/>
</dbReference>
<proteinExistence type="predicted"/>
<sequence>MDVGRADVHAQHSVRRAVERELTGGAPSGGGGIGHRPDEPGAQKGVDAGCHGGAREAGEGRELGARAGLAVAQQLEDLRLRGAAEGLLSARVEHG</sequence>
<accession>A0ABQ6IFX5</accession>
<keyword evidence="3" id="KW-1185">Reference proteome</keyword>
<protein>
    <submittedName>
        <fullName evidence="2">Uncharacterized protein</fullName>
    </submittedName>
</protein>
<feature type="region of interest" description="Disordered" evidence="1">
    <location>
        <begin position="1"/>
        <end position="61"/>
    </location>
</feature>